<proteinExistence type="predicted"/>
<feature type="transmembrane region" description="Helical" evidence="6">
    <location>
        <begin position="160"/>
        <end position="184"/>
    </location>
</feature>
<feature type="transmembrane region" description="Helical" evidence="6">
    <location>
        <begin position="226"/>
        <end position="242"/>
    </location>
</feature>
<keyword evidence="2" id="KW-0813">Transport</keyword>
<feature type="transmembrane region" description="Helical" evidence="6">
    <location>
        <begin position="7"/>
        <end position="29"/>
    </location>
</feature>
<comment type="subcellular location">
    <subcellularLocation>
        <location evidence="1">Membrane</location>
        <topology evidence="1">Multi-pass membrane protein</topology>
    </subcellularLocation>
</comment>
<evidence type="ECO:0000256" key="4">
    <source>
        <dbReference type="ARBA" id="ARBA00022989"/>
    </source>
</evidence>
<protein>
    <submittedName>
        <fullName evidence="8">Drug resistance transporter, EmrB/QacA subfamily</fullName>
    </submittedName>
</protein>
<keyword evidence="3 6" id="KW-0812">Transmembrane</keyword>
<feature type="transmembrane region" description="Helical" evidence="6">
    <location>
        <begin position="263"/>
        <end position="286"/>
    </location>
</feature>
<dbReference type="InterPro" id="IPR036259">
    <property type="entry name" value="MFS_trans_sf"/>
</dbReference>
<sequence>MKKERIILTVACMAIFFEALDVSVLNMAIPQMESFFHFGAAAIQWVQTVYVLFYAGLVLLGGRLADTIGRKKVFVTGACCFVLASLAAGFSMNFTWLLVCRALQGAGVALAIPAAMAIITNTFKEPVARNRAFGIFGATAGIGFATGLAIGGLISNYLGWQWVFFINVPVIGLAVILAIVYIPADEKAVVKPAHNLLSALLITGLMMLAAWLIHDLGNIAHHYTKYGLWLLLFLAAGIFFIRRERVHPSPLVDFELFRLHGVITGNIGAVMLGSIFLSYIFMLTIYLQQDLHFTSSQAGLLLFPFSILSGVVSKFILPHLFGKLGVVKTGMLGNAFMGCGILFFIASYFTDYTLLFIFCAVACINSFGMAITFPCVTILAVQSVPEPQQGLASGINGTANALGSGLGLSLTGLIMQLAATKGWSSYGAGLTMLAIIALAAIIQLLVFYRRSQSTIGVVTVHPQ</sequence>
<evidence type="ECO:0000313" key="8">
    <source>
        <dbReference type="EMBL" id="SKD01158.1"/>
    </source>
</evidence>
<feature type="transmembrane region" description="Helical" evidence="6">
    <location>
        <begin position="35"/>
        <end position="61"/>
    </location>
</feature>
<name>A0A1T5NLX7_9BACT</name>
<dbReference type="AlphaFoldDB" id="A0A1T5NLX7"/>
<evidence type="ECO:0000256" key="1">
    <source>
        <dbReference type="ARBA" id="ARBA00004141"/>
    </source>
</evidence>
<evidence type="ECO:0000256" key="6">
    <source>
        <dbReference type="SAM" id="Phobius"/>
    </source>
</evidence>
<dbReference type="SUPFAM" id="SSF103473">
    <property type="entry name" value="MFS general substrate transporter"/>
    <property type="match status" value="1"/>
</dbReference>
<gene>
    <name evidence="8" type="ORF">SAMN05660461_2086</name>
</gene>
<feature type="transmembrane region" description="Helical" evidence="6">
    <location>
        <begin position="298"/>
        <end position="317"/>
    </location>
</feature>
<keyword evidence="4 6" id="KW-1133">Transmembrane helix</keyword>
<feature type="transmembrane region" description="Helical" evidence="6">
    <location>
        <begin position="196"/>
        <end position="214"/>
    </location>
</feature>
<feature type="transmembrane region" description="Helical" evidence="6">
    <location>
        <begin position="73"/>
        <end position="96"/>
    </location>
</feature>
<feature type="transmembrane region" description="Helical" evidence="6">
    <location>
        <begin position="102"/>
        <end position="120"/>
    </location>
</feature>
<keyword evidence="9" id="KW-1185">Reference proteome</keyword>
<keyword evidence="5 6" id="KW-0472">Membrane</keyword>
<dbReference type="Gene3D" id="1.20.1720.10">
    <property type="entry name" value="Multidrug resistance protein D"/>
    <property type="match status" value="1"/>
</dbReference>
<dbReference type="PROSITE" id="PS50850">
    <property type="entry name" value="MFS"/>
    <property type="match status" value="1"/>
</dbReference>
<feature type="transmembrane region" description="Helical" evidence="6">
    <location>
        <begin position="401"/>
        <end position="419"/>
    </location>
</feature>
<dbReference type="PANTHER" id="PTHR42718">
    <property type="entry name" value="MAJOR FACILITATOR SUPERFAMILY MULTIDRUG TRANSPORTER MFSC"/>
    <property type="match status" value="1"/>
</dbReference>
<dbReference type="Gene3D" id="1.20.1250.20">
    <property type="entry name" value="MFS general substrate transporter like domains"/>
    <property type="match status" value="1"/>
</dbReference>
<dbReference type="GO" id="GO:0016020">
    <property type="term" value="C:membrane"/>
    <property type="evidence" value="ECO:0007669"/>
    <property type="project" value="UniProtKB-SubCell"/>
</dbReference>
<dbReference type="Pfam" id="PF07690">
    <property type="entry name" value="MFS_1"/>
    <property type="match status" value="1"/>
</dbReference>
<evidence type="ECO:0000259" key="7">
    <source>
        <dbReference type="PROSITE" id="PS50850"/>
    </source>
</evidence>
<feature type="domain" description="Major facilitator superfamily (MFS) profile" evidence="7">
    <location>
        <begin position="7"/>
        <end position="452"/>
    </location>
</feature>
<dbReference type="RefSeq" id="WP_143313543.1">
    <property type="nucleotide sequence ID" value="NZ_FUZZ01000001.1"/>
</dbReference>
<dbReference type="InterPro" id="IPR020846">
    <property type="entry name" value="MFS_dom"/>
</dbReference>
<feature type="transmembrane region" description="Helical" evidence="6">
    <location>
        <begin position="132"/>
        <end position="154"/>
    </location>
</feature>
<organism evidence="8 9">
    <name type="scientific">Chitinophaga ginsengisegetis</name>
    <dbReference type="NCBI Taxonomy" id="393003"/>
    <lineage>
        <taxon>Bacteria</taxon>
        <taxon>Pseudomonadati</taxon>
        <taxon>Bacteroidota</taxon>
        <taxon>Chitinophagia</taxon>
        <taxon>Chitinophagales</taxon>
        <taxon>Chitinophagaceae</taxon>
        <taxon>Chitinophaga</taxon>
    </lineage>
</organism>
<dbReference type="PANTHER" id="PTHR42718:SF9">
    <property type="entry name" value="MAJOR FACILITATOR SUPERFAMILY MULTIDRUG TRANSPORTER MFSC"/>
    <property type="match status" value="1"/>
</dbReference>
<feature type="transmembrane region" description="Helical" evidence="6">
    <location>
        <begin position="355"/>
        <end position="381"/>
    </location>
</feature>
<dbReference type="PRINTS" id="PR01036">
    <property type="entry name" value="TCRTETB"/>
</dbReference>
<evidence type="ECO:0000256" key="3">
    <source>
        <dbReference type="ARBA" id="ARBA00022692"/>
    </source>
</evidence>
<feature type="transmembrane region" description="Helical" evidence="6">
    <location>
        <begin position="425"/>
        <end position="448"/>
    </location>
</feature>
<dbReference type="InterPro" id="IPR011701">
    <property type="entry name" value="MFS"/>
</dbReference>
<dbReference type="CDD" id="cd17321">
    <property type="entry name" value="MFS_MMR_MDR_like"/>
    <property type="match status" value="1"/>
</dbReference>
<evidence type="ECO:0000313" key="9">
    <source>
        <dbReference type="Proteomes" id="UP000190166"/>
    </source>
</evidence>
<dbReference type="GO" id="GO:0022857">
    <property type="term" value="F:transmembrane transporter activity"/>
    <property type="evidence" value="ECO:0007669"/>
    <property type="project" value="InterPro"/>
</dbReference>
<feature type="transmembrane region" description="Helical" evidence="6">
    <location>
        <begin position="329"/>
        <end position="349"/>
    </location>
</feature>
<evidence type="ECO:0000256" key="2">
    <source>
        <dbReference type="ARBA" id="ARBA00022448"/>
    </source>
</evidence>
<dbReference type="STRING" id="393003.SAMN05660461_2086"/>
<dbReference type="EMBL" id="FUZZ01000001">
    <property type="protein sequence ID" value="SKD01158.1"/>
    <property type="molecule type" value="Genomic_DNA"/>
</dbReference>
<evidence type="ECO:0000256" key="5">
    <source>
        <dbReference type="ARBA" id="ARBA00023136"/>
    </source>
</evidence>
<reference evidence="8 9" key="1">
    <citation type="submission" date="2017-02" db="EMBL/GenBank/DDBJ databases">
        <authorList>
            <person name="Peterson S.W."/>
        </authorList>
    </citation>
    <scope>NUCLEOTIDE SEQUENCE [LARGE SCALE GENOMIC DNA]</scope>
    <source>
        <strain evidence="8 9">DSM 18108</strain>
    </source>
</reference>
<accession>A0A1T5NLX7</accession>
<dbReference type="Proteomes" id="UP000190166">
    <property type="component" value="Unassembled WGS sequence"/>
</dbReference>